<gene>
    <name evidence="1" type="ORF">NCTC10295_01076</name>
</gene>
<dbReference type="AlphaFoldDB" id="A0A378UG95"/>
<proteinExistence type="predicted"/>
<organism evidence="1 2">
    <name type="scientific">Bergeriella denitrificans</name>
    <name type="common">Neisseria denitrificans</name>
    <dbReference type="NCBI Taxonomy" id="494"/>
    <lineage>
        <taxon>Bacteria</taxon>
        <taxon>Pseudomonadati</taxon>
        <taxon>Pseudomonadota</taxon>
        <taxon>Betaproteobacteria</taxon>
        <taxon>Neisseriales</taxon>
        <taxon>Neisseriaceae</taxon>
        <taxon>Bergeriella</taxon>
    </lineage>
</organism>
<sequence>MEKIAIIVEDTETGVKISAFGAAFDENAPDLTDAQRMVVMIKRAIEMALTGNVCTKNEAKH</sequence>
<accession>A0A378UG95</accession>
<evidence type="ECO:0000313" key="1">
    <source>
        <dbReference type="EMBL" id="STZ76315.1"/>
    </source>
</evidence>
<protein>
    <submittedName>
        <fullName evidence="1">Uncharacterized protein</fullName>
    </submittedName>
</protein>
<name>A0A378UG95_BERDE</name>
<dbReference type="EMBL" id="UGQS01000002">
    <property type="protein sequence ID" value="STZ76315.1"/>
    <property type="molecule type" value="Genomic_DNA"/>
</dbReference>
<reference evidence="1 2" key="1">
    <citation type="submission" date="2018-06" db="EMBL/GenBank/DDBJ databases">
        <authorList>
            <consortium name="Pathogen Informatics"/>
            <person name="Doyle S."/>
        </authorList>
    </citation>
    <scope>NUCLEOTIDE SEQUENCE [LARGE SCALE GENOMIC DNA]</scope>
    <source>
        <strain evidence="1 2">NCTC10295</strain>
    </source>
</reference>
<keyword evidence="2" id="KW-1185">Reference proteome</keyword>
<dbReference type="Proteomes" id="UP000254651">
    <property type="component" value="Unassembled WGS sequence"/>
</dbReference>
<dbReference type="RefSeq" id="WP_066076081.1">
    <property type="nucleotide sequence ID" value="NZ_CP181246.1"/>
</dbReference>
<evidence type="ECO:0000313" key="2">
    <source>
        <dbReference type="Proteomes" id="UP000254651"/>
    </source>
</evidence>